<comment type="caution">
    <text evidence="12">The sequence shown here is derived from an EMBL/GenBank/DDBJ whole genome shotgun (WGS) entry which is preliminary data.</text>
</comment>
<dbReference type="PANTHER" id="PTHR13466">
    <property type="entry name" value="TEX2 PROTEIN-RELATED"/>
    <property type="match status" value="1"/>
</dbReference>
<feature type="region of interest" description="Disordered" evidence="9">
    <location>
        <begin position="896"/>
        <end position="915"/>
    </location>
</feature>
<sequence length="1178" mass="130621">MTSRQGGHGNQSPLSSALLPASSAPKLHVQRSQSRETITIHFSALGKDDEDEEEELYWPSTPNPSSSEATNNRVITALEASEDLVIEGDAEVKSAENVAAPLDMSSVMSTMSGQQNTTSQEHSLLSSASAFARAEKSPASSSGSTNSSPSKSTSLPSMDKAFLNLRKSLSTEVEPREGVPVHPTLRHRQLVKNLYKSLSTDTAPDAAGSNRPLDSRLNLQLFKPFSQPRASTSDCKTAPSSPLSSPDNRSFSFKVSEVEARIEDTKRRFSEVMSEPLQLISKFIGDEASSIYRPKPVSSSTSELTSLSALGDHLENNNNYSIKEEEGNAEGEGVTPGATEQALFAESKPVKPSPSSVGLDKCSMSALAKQEDEEFCELYSDDFDACADDEAVSQQTEDTKARDHTGFPASRGMDHFIDGEMDLEPAPRTPNKTLLALTVIIYGYFVLPLPIYVSGMLLGVALGFMVAIGVVWLTGPAQPGVANRHRRHRRWNMLHLDVKEPDIFKGWMNEIQNYDPETYHATLTHSVFVRLEGSALRISRPNKNITRRASYSEPKPDVAFVSQKIYDLTDSKVCLVPPGLARKRVFNKKYPICIELAKQNDFMSKADGDRACSEKENPDCVGKEREPPIIFLFGRTGREKEEWFRRILLASKLKSEAAKKSVSLSSSRSAPLLSHSRSSSRSSLDELLSSQASKRESCGNTRQKPLLEYSTYMANYIRSATRDNLVSSSGEAGESPHDTTALDKKLPGSPVKEEGLVSWVNALIGRILWDFLRERHWADWVSKKIQMKLSKIRVRTAGVVPGLKDVCLSSSATLPYFMNELTLTELDMGMCTPRILWASQPSVDHQGVWFDLEISYKGSFLMTLETKMNLSRLGKETEGLGEFGKEGHRPRTYCLADSDEESSSAGSSDEDDGTENVLDKNLLQGAEGGCPLTPLYTRYTGVHKPSKIMRFVDKLTKNKYFQKATETEFIKKKMEEVSNTPLLLTVELQECQGTLAVNIPPPPTDRIWYGFRSPPKLELKARPKLGEREVTFAHVTDWIEKKLEQEFQNMNLKKRIATFFLLSRSYDLYINSNTPCWLSYLRKSSSCQTWMISGSMSCTPPQTRDPTQCKRTAGGLLVPLMQMCPPPRSREQLVPTRTQREAITLGERERLGPNTCRGGHGDNGALPGLNEHQVHGFA</sequence>
<keyword evidence="8 10" id="KW-0472">Membrane</keyword>
<feature type="region of interest" description="Disordered" evidence="9">
    <location>
        <begin position="1150"/>
        <end position="1178"/>
    </location>
</feature>
<feature type="compositionally biased region" description="Polar residues" evidence="9">
    <location>
        <begin position="106"/>
        <end position="122"/>
    </location>
</feature>
<feature type="region of interest" description="Disordered" evidence="9">
    <location>
        <begin position="227"/>
        <end position="249"/>
    </location>
</feature>
<feature type="compositionally biased region" description="Polar residues" evidence="9">
    <location>
        <begin position="228"/>
        <end position="249"/>
    </location>
</feature>
<keyword evidence="4" id="KW-0256">Endoplasmic reticulum</keyword>
<feature type="transmembrane region" description="Helical" evidence="10">
    <location>
        <begin position="457"/>
        <end position="475"/>
    </location>
</feature>
<evidence type="ECO:0000256" key="8">
    <source>
        <dbReference type="ARBA" id="ARBA00023136"/>
    </source>
</evidence>
<dbReference type="GO" id="GO:0006869">
    <property type="term" value="P:lipid transport"/>
    <property type="evidence" value="ECO:0007669"/>
    <property type="project" value="UniProtKB-KW"/>
</dbReference>
<evidence type="ECO:0000256" key="1">
    <source>
        <dbReference type="ARBA" id="ARBA00004586"/>
    </source>
</evidence>
<dbReference type="InterPro" id="IPR031468">
    <property type="entry name" value="SMP_LBD"/>
</dbReference>
<keyword evidence="2" id="KW-0813">Transport</keyword>
<evidence type="ECO:0000259" key="11">
    <source>
        <dbReference type="PROSITE" id="PS51847"/>
    </source>
</evidence>
<dbReference type="AlphaFoldDB" id="A0AAD9DXC3"/>
<feature type="compositionally biased region" description="Polar residues" evidence="9">
    <location>
        <begin position="63"/>
        <end position="73"/>
    </location>
</feature>
<feature type="transmembrane region" description="Helical" evidence="10">
    <location>
        <begin position="434"/>
        <end position="452"/>
    </location>
</feature>
<dbReference type="CDD" id="cd21675">
    <property type="entry name" value="SMP_TEX2"/>
    <property type="match status" value="1"/>
</dbReference>
<feature type="region of interest" description="Disordered" evidence="9">
    <location>
        <begin position="1"/>
        <end position="73"/>
    </location>
</feature>
<feature type="region of interest" description="Disordered" evidence="9">
    <location>
        <begin position="106"/>
        <end position="157"/>
    </location>
</feature>
<reference evidence="12" key="1">
    <citation type="submission" date="2023-03" db="EMBL/GenBank/DDBJ databases">
        <title>Electrophorus voltai genome.</title>
        <authorList>
            <person name="Bian C."/>
        </authorList>
    </citation>
    <scope>NUCLEOTIDE SEQUENCE</scope>
    <source>
        <strain evidence="12">CB-2022</strain>
        <tissue evidence="12">Muscle</tissue>
    </source>
</reference>
<keyword evidence="5 10" id="KW-1133">Transmembrane helix</keyword>
<protein>
    <recommendedName>
        <fullName evidence="11">SMP-LTD domain-containing protein</fullName>
    </recommendedName>
</protein>
<feature type="compositionally biased region" description="Low complexity" evidence="9">
    <location>
        <begin position="123"/>
        <end position="157"/>
    </location>
</feature>
<keyword evidence="7" id="KW-0446">Lipid-binding</keyword>
<dbReference type="Proteomes" id="UP001239994">
    <property type="component" value="Unassembled WGS sequence"/>
</dbReference>
<keyword evidence="6" id="KW-0445">Lipid transport</keyword>
<feature type="compositionally biased region" description="Low complexity" evidence="9">
    <location>
        <begin position="12"/>
        <end position="25"/>
    </location>
</feature>
<evidence type="ECO:0000256" key="9">
    <source>
        <dbReference type="SAM" id="MobiDB-lite"/>
    </source>
</evidence>
<dbReference type="PROSITE" id="PS51847">
    <property type="entry name" value="SMP"/>
    <property type="match status" value="1"/>
</dbReference>
<evidence type="ECO:0000256" key="2">
    <source>
        <dbReference type="ARBA" id="ARBA00022448"/>
    </source>
</evidence>
<gene>
    <name evidence="12" type="ORF">P4O66_007185</name>
</gene>
<dbReference type="GO" id="GO:0008289">
    <property type="term" value="F:lipid binding"/>
    <property type="evidence" value="ECO:0007669"/>
    <property type="project" value="UniProtKB-KW"/>
</dbReference>
<evidence type="ECO:0000256" key="7">
    <source>
        <dbReference type="ARBA" id="ARBA00023121"/>
    </source>
</evidence>
<feature type="compositionally biased region" description="Acidic residues" evidence="9">
    <location>
        <begin position="897"/>
        <end position="914"/>
    </location>
</feature>
<feature type="compositionally biased region" description="Basic and acidic residues" evidence="9">
    <location>
        <begin position="734"/>
        <end position="747"/>
    </location>
</feature>
<evidence type="ECO:0000256" key="10">
    <source>
        <dbReference type="SAM" id="Phobius"/>
    </source>
</evidence>
<feature type="region of interest" description="Disordered" evidence="9">
    <location>
        <begin position="726"/>
        <end position="747"/>
    </location>
</feature>
<evidence type="ECO:0000313" key="12">
    <source>
        <dbReference type="EMBL" id="KAK1798915.1"/>
    </source>
</evidence>
<keyword evidence="13" id="KW-1185">Reference proteome</keyword>
<dbReference type="PANTHER" id="PTHR13466:SF2">
    <property type="entry name" value="TESTIS-EXPRESSED PROTEIN 2"/>
    <property type="match status" value="1"/>
</dbReference>
<dbReference type="EMBL" id="JAROKS010000012">
    <property type="protein sequence ID" value="KAK1798915.1"/>
    <property type="molecule type" value="Genomic_DNA"/>
</dbReference>
<proteinExistence type="predicted"/>
<feature type="domain" description="SMP-LTD" evidence="11">
    <location>
        <begin position="752"/>
        <end position="1071"/>
    </location>
</feature>
<evidence type="ECO:0000256" key="3">
    <source>
        <dbReference type="ARBA" id="ARBA00022692"/>
    </source>
</evidence>
<accession>A0AAD9DXC3</accession>
<name>A0AAD9DXC3_9TELE</name>
<evidence type="ECO:0000256" key="4">
    <source>
        <dbReference type="ARBA" id="ARBA00022824"/>
    </source>
</evidence>
<evidence type="ECO:0000313" key="13">
    <source>
        <dbReference type="Proteomes" id="UP001239994"/>
    </source>
</evidence>
<evidence type="ECO:0000256" key="5">
    <source>
        <dbReference type="ARBA" id="ARBA00022989"/>
    </source>
</evidence>
<keyword evidence="3 10" id="KW-0812">Transmembrane</keyword>
<comment type="subcellular location">
    <subcellularLocation>
        <location evidence="1">Endoplasmic reticulum membrane</location>
    </subcellularLocation>
</comment>
<evidence type="ECO:0000256" key="6">
    <source>
        <dbReference type="ARBA" id="ARBA00023055"/>
    </source>
</evidence>
<organism evidence="12 13">
    <name type="scientific">Electrophorus voltai</name>
    <dbReference type="NCBI Taxonomy" id="2609070"/>
    <lineage>
        <taxon>Eukaryota</taxon>
        <taxon>Metazoa</taxon>
        <taxon>Chordata</taxon>
        <taxon>Craniata</taxon>
        <taxon>Vertebrata</taxon>
        <taxon>Euteleostomi</taxon>
        <taxon>Actinopterygii</taxon>
        <taxon>Neopterygii</taxon>
        <taxon>Teleostei</taxon>
        <taxon>Ostariophysi</taxon>
        <taxon>Gymnotiformes</taxon>
        <taxon>Gymnotoidei</taxon>
        <taxon>Gymnotidae</taxon>
        <taxon>Electrophorus</taxon>
    </lineage>
</organism>
<dbReference type="GO" id="GO:0005789">
    <property type="term" value="C:endoplasmic reticulum membrane"/>
    <property type="evidence" value="ECO:0007669"/>
    <property type="project" value="UniProtKB-SubCell"/>
</dbReference>